<dbReference type="InterPro" id="IPR050327">
    <property type="entry name" value="Proton-linked_MCT"/>
</dbReference>
<feature type="transmembrane region" description="Helical" evidence="5">
    <location>
        <begin position="115"/>
        <end position="134"/>
    </location>
</feature>
<dbReference type="GO" id="GO:0022857">
    <property type="term" value="F:transmembrane transporter activity"/>
    <property type="evidence" value="ECO:0007669"/>
    <property type="project" value="InterPro"/>
</dbReference>
<proteinExistence type="predicted"/>
<sequence>MNTTAVSPARRSAAPTRSTYAWVILIACIGFYAVPVGIVGNTSGIFVTPVMDEFGWSRTEATLYMTIQPWVAALCTPFAGKLMARFNPRWILTITAAAYGLSTIWTAYATHPWQWHLYGVIYGVSCSFFMFLAVPTLVNAWFRKQTGLAIGIAGAALSILAAVASPVGQSMIESQGWQHTRLVFGIVITVVSVLFSALLVRKDPASMNVLPFGADEGEAAGATGAAATPGTKPAEEGATLAQARRIPAFYLLILTAGFLVFCASFFQQIPSFAATGKLGAEAGAVAVSIVMVGGTVGKFLLGWLSDALGSKVTGVAAGVCGAAGLAMALFAGSSVALFYVGMGVFGIGYSALTVISPMVAREGFGTANYAEIYSWVSTGIFVFSGLAALTYARIYDMSGSFTPAFVLVIGLYLAVAVFVPVIVRTARRGWAGRG</sequence>
<keyword evidence="4 5" id="KW-0472">Membrane</keyword>
<evidence type="ECO:0000313" key="7">
    <source>
        <dbReference type="EMBL" id="GEL46409.1"/>
    </source>
</evidence>
<evidence type="ECO:0000256" key="2">
    <source>
        <dbReference type="ARBA" id="ARBA00022692"/>
    </source>
</evidence>
<comment type="caution">
    <text evidence="7">The sequence shown here is derived from an EMBL/GenBank/DDBJ whole genome shotgun (WGS) entry which is preliminary data.</text>
</comment>
<feature type="transmembrane region" description="Helical" evidence="5">
    <location>
        <begin position="179"/>
        <end position="200"/>
    </location>
</feature>
<comment type="subcellular location">
    <subcellularLocation>
        <location evidence="1">Cell membrane</location>
        <topology evidence="1">Multi-pass membrane protein</topology>
    </subcellularLocation>
</comment>
<keyword evidence="9" id="KW-1185">Reference proteome</keyword>
<dbReference type="Pfam" id="PF07690">
    <property type="entry name" value="MFS_1"/>
    <property type="match status" value="1"/>
</dbReference>
<dbReference type="InterPro" id="IPR036259">
    <property type="entry name" value="MFS_trans_sf"/>
</dbReference>
<feature type="transmembrane region" description="Helical" evidence="5">
    <location>
        <begin position="337"/>
        <end position="360"/>
    </location>
</feature>
<dbReference type="InterPro" id="IPR020846">
    <property type="entry name" value="MFS_dom"/>
</dbReference>
<evidence type="ECO:0000259" key="6">
    <source>
        <dbReference type="PROSITE" id="PS50850"/>
    </source>
</evidence>
<dbReference type="OrthoDB" id="146345at2"/>
<dbReference type="PANTHER" id="PTHR11360:SF290">
    <property type="entry name" value="MONOCARBOXYLATE MFS PERMEASE"/>
    <property type="match status" value="1"/>
</dbReference>
<dbReference type="EMBL" id="JACHDN010000001">
    <property type="protein sequence ID" value="MBB5471648.1"/>
    <property type="molecule type" value="Genomic_DNA"/>
</dbReference>
<evidence type="ECO:0000256" key="1">
    <source>
        <dbReference type="ARBA" id="ARBA00004651"/>
    </source>
</evidence>
<feature type="transmembrane region" description="Helical" evidence="5">
    <location>
        <begin position="20"/>
        <end position="41"/>
    </location>
</feature>
<feature type="transmembrane region" description="Helical" evidence="5">
    <location>
        <begin position="146"/>
        <end position="167"/>
    </location>
</feature>
<dbReference type="EMBL" id="BJVQ01000016">
    <property type="protein sequence ID" value="GEL46409.1"/>
    <property type="molecule type" value="Genomic_DNA"/>
</dbReference>
<keyword evidence="2 5" id="KW-0812">Transmembrane</keyword>
<gene>
    <name evidence="7" type="ORF">CHO01_15250</name>
    <name evidence="8" type="ORF">HNR08_000384</name>
</gene>
<feature type="transmembrane region" description="Helical" evidence="5">
    <location>
        <begin position="61"/>
        <end position="79"/>
    </location>
</feature>
<feature type="domain" description="Major facilitator superfamily (MFS) profile" evidence="6">
    <location>
        <begin position="23"/>
        <end position="427"/>
    </location>
</feature>
<evidence type="ECO:0000313" key="8">
    <source>
        <dbReference type="EMBL" id="MBB5471648.1"/>
    </source>
</evidence>
<protein>
    <submittedName>
        <fullName evidence="8">MFS family permease</fullName>
    </submittedName>
    <submittedName>
        <fullName evidence="7">MFS transporter</fullName>
    </submittedName>
</protein>
<keyword evidence="3 5" id="KW-1133">Transmembrane helix</keyword>
<dbReference type="Proteomes" id="UP000321723">
    <property type="component" value="Unassembled WGS sequence"/>
</dbReference>
<evidence type="ECO:0000313" key="9">
    <source>
        <dbReference type="Proteomes" id="UP000321723"/>
    </source>
</evidence>
<evidence type="ECO:0000313" key="10">
    <source>
        <dbReference type="Proteomes" id="UP000564629"/>
    </source>
</evidence>
<dbReference type="PANTHER" id="PTHR11360">
    <property type="entry name" value="MONOCARBOXYLATE TRANSPORTER"/>
    <property type="match status" value="1"/>
</dbReference>
<feature type="transmembrane region" description="Helical" evidence="5">
    <location>
        <begin position="312"/>
        <end position="331"/>
    </location>
</feature>
<feature type="transmembrane region" description="Helical" evidence="5">
    <location>
        <begin position="372"/>
        <end position="392"/>
    </location>
</feature>
<evidence type="ECO:0000256" key="3">
    <source>
        <dbReference type="ARBA" id="ARBA00022989"/>
    </source>
</evidence>
<feature type="transmembrane region" description="Helical" evidence="5">
    <location>
        <begin position="404"/>
        <end position="423"/>
    </location>
</feature>
<dbReference type="SUPFAM" id="SSF103473">
    <property type="entry name" value="MFS general substrate transporter"/>
    <property type="match status" value="1"/>
</dbReference>
<dbReference type="Gene3D" id="1.20.1250.20">
    <property type="entry name" value="MFS general substrate transporter like domains"/>
    <property type="match status" value="2"/>
</dbReference>
<dbReference type="GO" id="GO:0005886">
    <property type="term" value="C:plasma membrane"/>
    <property type="evidence" value="ECO:0007669"/>
    <property type="project" value="UniProtKB-SubCell"/>
</dbReference>
<dbReference type="Proteomes" id="UP000564629">
    <property type="component" value="Unassembled WGS sequence"/>
</dbReference>
<dbReference type="PROSITE" id="PS50850">
    <property type="entry name" value="MFS"/>
    <property type="match status" value="1"/>
</dbReference>
<dbReference type="AlphaFoldDB" id="A0A511FAX0"/>
<dbReference type="InterPro" id="IPR011701">
    <property type="entry name" value="MFS"/>
</dbReference>
<reference evidence="7 9" key="1">
    <citation type="submission" date="2019-07" db="EMBL/GenBank/DDBJ databases">
        <title>Whole genome shotgun sequence of Cellulomonas hominis NBRC 16055.</title>
        <authorList>
            <person name="Hosoyama A."/>
            <person name="Uohara A."/>
            <person name="Ohji S."/>
            <person name="Ichikawa N."/>
        </authorList>
    </citation>
    <scope>NUCLEOTIDE SEQUENCE [LARGE SCALE GENOMIC DNA]</scope>
    <source>
        <strain evidence="7 9">NBRC 16055</strain>
    </source>
</reference>
<accession>A0A511FAX0</accession>
<feature type="transmembrane region" description="Helical" evidence="5">
    <location>
        <begin position="248"/>
        <end position="266"/>
    </location>
</feature>
<evidence type="ECO:0000256" key="5">
    <source>
        <dbReference type="SAM" id="Phobius"/>
    </source>
</evidence>
<dbReference type="RefSeq" id="WP_146836050.1">
    <property type="nucleotide sequence ID" value="NZ_BJVQ01000016.1"/>
</dbReference>
<reference evidence="8 10" key="2">
    <citation type="submission" date="2020-08" db="EMBL/GenBank/DDBJ databases">
        <title>Sequencing the genomes of 1000 actinobacteria strains.</title>
        <authorList>
            <person name="Klenk H.-P."/>
        </authorList>
    </citation>
    <scope>NUCLEOTIDE SEQUENCE [LARGE SCALE GENOMIC DNA]</scope>
    <source>
        <strain evidence="8 10">DSM 9581</strain>
    </source>
</reference>
<organism evidence="7 9">
    <name type="scientific">Cellulomonas hominis</name>
    <dbReference type="NCBI Taxonomy" id="156981"/>
    <lineage>
        <taxon>Bacteria</taxon>
        <taxon>Bacillati</taxon>
        <taxon>Actinomycetota</taxon>
        <taxon>Actinomycetes</taxon>
        <taxon>Micrococcales</taxon>
        <taxon>Cellulomonadaceae</taxon>
        <taxon>Cellulomonas</taxon>
    </lineage>
</organism>
<feature type="transmembrane region" description="Helical" evidence="5">
    <location>
        <begin position="278"/>
        <end position="300"/>
    </location>
</feature>
<evidence type="ECO:0000256" key="4">
    <source>
        <dbReference type="ARBA" id="ARBA00023136"/>
    </source>
</evidence>
<feature type="transmembrane region" description="Helical" evidence="5">
    <location>
        <begin position="91"/>
        <end position="109"/>
    </location>
</feature>
<name>A0A511FAX0_9CELL</name>